<dbReference type="AlphaFoldDB" id="A0A317VU30"/>
<feature type="compositionally biased region" description="Polar residues" evidence="5">
    <location>
        <begin position="9"/>
        <end position="19"/>
    </location>
</feature>
<feature type="region of interest" description="Disordered" evidence="5">
    <location>
        <begin position="273"/>
        <end position="299"/>
    </location>
</feature>
<dbReference type="PANTHER" id="PTHR47784">
    <property type="entry name" value="STEROL UPTAKE CONTROL PROTEIN 2"/>
    <property type="match status" value="1"/>
</dbReference>
<feature type="region of interest" description="Disordered" evidence="5">
    <location>
        <begin position="1"/>
        <end position="27"/>
    </location>
</feature>
<name>A0A317VU30_9EURO</name>
<evidence type="ECO:0000313" key="7">
    <source>
        <dbReference type="Proteomes" id="UP000247233"/>
    </source>
</evidence>
<dbReference type="PANTHER" id="PTHR47784:SF5">
    <property type="entry name" value="STEROL UPTAKE CONTROL PROTEIN 2"/>
    <property type="match status" value="1"/>
</dbReference>
<comment type="caution">
    <text evidence="6">The sequence shown here is derived from an EMBL/GenBank/DDBJ whole genome shotgun (WGS) entry which is preliminary data.</text>
</comment>
<dbReference type="Gene3D" id="4.10.240.10">
    <property type="entry name" value="Zn(2)-C6 fungal-type DNA-binding domain"/>
    <property type="match status" value="1"/>
</dbReference>
<proteinExistence type="predicted"/>
<dbReference type="GO" id="GO:0008270">
    <property type="term" value="F:zinc ion binding"/>
    <property type="evidence" value="ECO:0007669"/>
    <property type="project" value="InterPro"/>
</dbReference>
<evidence type="ECO:0000256" key="2">
    <source>
        <dbReference type="ARBA" id="ARBA00023125"/>
    </source>
</evidence>
<dbReference type="OrthoDB" id="4937900at2759"/>
<dbReference type="VEuPathDB" id="FungiDB:BO70DRAFT_409592"/>
<dbReference type="GeneID" id="37069472"/>
<dbReference type="InterPro" id="IPR021858">
    <property type="entry name" value="Fun_TF"/>
</dbReference>
<evidence type="ECO:0000313" key="6">
    <source>
        <dbReference type="EMBL" id="PWY77099.1"/>
    </source>
</evidence>
<dbReference type="InterPro" id="IPR001138">
    <property type="entry name" value="Zn2Cys6_DnaBD"/>
</dbReference>
<dbReference type="InterPro" id="IPR036864">
    <property type="entry name" value="Zn2-C6_fun-type_DNA-bd_sf"/>
</dbReference>
<dbReference type="Proteomes" id="UP000247233">
    <property type="component" value="Unassembled WGS sequence"/>
</dbReference>
<sequence length="624" mass="69350">MANEPSMVSGATTLSNSGVSVDDTPAGQASPSHIYNISNTSFHHHYNVTTAEDDTTLYRVENSSLWPKKPDLAVHAGADKTAPTVAVCKFLHFSRDIRVGLGDPDDVNRINYEDLVAQDHTHAKYRWHMPEPSGHGRQRRSFLWTRTHSVGVEKSKVHKLSNRNFKLTDEQTGRIVALFTSAILKFKQTGKLQVYVDYGQQFDLMALITLLALYEKARRRRQAASSSGGGGGGGGGGVAPRLLACDELRPSCSNCSKRLSKCEYDSSTSLLWTNEEPQSRTRSTRSASEPAQSDPSLAATSNSLGILGRWGGDYGAPQAVPSLNFTDLELMMHWCNATYKTVSRADKTDHIWRDRVPEEALAHPFLMHGLLALSALHLAQTRPDNRRSAYINTAVAHQNRALALFREMLCDINPSNAKAMFSFASIVVLYTFGFPHLPESDDPWACVDDMIQVHMLARGVQQVLSQAIPGIRSGDWGVVLEMDDGDEGPPEDVRLALQRLHEANSVCGTKDPAHDTAVYEYAIETLADMMATARVGLASVSAAFRWAIRQKPEFMDLLRERQPLALVILAHHSAFFHRLRDVWYIGTWGIRVTRAVWQGLDEQWRPLLDKPMLEIFGNTHPVDV</sequence>
<keyword evidence="2" id="KW-0238">DNA-binding</keyword>
<protein>
    <submittedName>
        <fullName evidence="6">C6 zinc finger domain protein</fullName>
    </submittedName>
</protein>
<dbReference type="InterPro" id="IPR053157">
    <property type="entry name" value="Sterol_Uptake_Regulator"/>
</dbReference>
<evidence type="ECO:0000256" key="1">
    <source>
        <dbReference type="ARBA" id="ARBA00023015"/>
    </source>
</evidence>
<evidence type="ECO:0000256" key="4">
    <source>
        <dbReference type="ARBA" id="ARBA00023242"/>
    </source>
</evidence>
<dbReference type="RefSeq" id="XP_025397860.1">
    <property type="nucleotide sequence ID" value="XM_025547235.1"/>
</dbReference>
<dbReference type="GO" id="GO:0003677">
    <property type="term" value="F:DNA binding"/>
    <property type="evidence" value="ECO:0007669"/>
    <property type="project" value="UniProtKB-KW"/>
</dbReference>
<evidence type="ECO:0000256" key="5">
    <source>
        <dbReference type="SAM" id="MobiDB-lite"/>
    </source>
</evidence>
<dbReference type="GO" id="GO:0001228">
    <property type="term" value="F:DNA-binding transcription activator activity, RNA polymerase II-specific"/>
    <property type="evidence" value="ECO:0007669"/>
    <property type="project" value="TreeGrafter"/>
</dbReference>
<organism evidence="6 7">
    <name type="scientific">Aspergillus heteromorphus CBS 117.55</name>
    <dbReference type="NCBI Taxonomy" id="1448321"/>
    <lineage>
        <taxon>Eukaryota</taxon>
        <taxon>Fungi</taxon>
        <taxon>Dikarya</taxon>
        <taxon>Ascomycota</taxon>
        <taxon>Pezizomycotina</taxon>
        <taxon>Eurotiomycetes</taxon>
        <taxon>Eurotiomycetidae</taxon>
        <taxon>Eurotiales</taxon>
        <taxon>Aspergillaceae</taxon>
        <taxon>Aspergillus</taxon>
        <taxon>Aspergillus subgen. Circumdati</taxon>
    </lineage>
</organism>
<dbReference type="CDD" id="cd00067">
    <property type="entry name" value="GAL4"/>
    <property type="match status" value="1"/>
</dbReference>
<accession>A0A317VU30</accession>
<keyword evidence="4" id="KW-0539">Nucleus</keyword>
<keyword evidence="7" id="KW-1185">Reference proteome</keyword>
<keyword evidence="3" id="KW-0804">Transcription</keyword>
<gene>
    <name evidence="6" type="ORF">BO70DRAFT_409592</name>
</gene>
<evidence type="ECO:0000256" key="3">
    <source>
        <dbReference type="ARBA" id="ARBA00023163"/>
    </source>
</evidence>
<dbReference type="EMBL" id="MSFL01000019">
    <property type="protein sequence ID" value="PWY77099.1"/>
    <property type="molecule type" value="Genomic_DNA"/>
</dbReference>
<keyword evidence="1" id="KW-0805">Transcription regulation</keyword>
<dbReference type="Pfam" id="PF11951">
    <property type="entry name" value="Fungal_trans_2"/>
    <property type="match status" value="1"/>
</dbReference>
<dbReference type="STRING" id="1448321.A0A317VU30"/>
<reference evidence="6 7" key="1">
    <citation type="submission" date="2016-12" db="EMBL/GenBank/DDBJ databases">
        <title>The genomes of Aspergillus section Nigri reveals drivers in fungal speciation.</title>
        <authorList>
            <consortium name="DOE Joint Genome Institute"/>
            <person name="Vesth T.C."/>
            <person name="Nybo J."/>
            <person name="Theobald S."/>
            <person name="Brandl J."/>
            <person name="Frisvad J.C."/>
            <person name="Nielsen K.F."/>
            <person name="Lyhne E.K."/>
            <person name="Kogle M.E."/>
            <person name="Kuo A."/>
            <person name="Riley R."/>
            <person name="Clum A."/>
            <person name="Nolan M."/>
            <person name="Lipzen A."/>
            <person name="Salamov A."/>
            <person name="Henrissat B."/>
            <person name="Wiebenga A."/>
            <person name="De Vries R.P."/>
            <person name="Grigoriev I.V."/>
            <person name="Mortensen U.H."/>
            <person name="Andersen M.R."/>
            <person name="Baker S.E."/>
        </authorList>
    </citation>
    <scope>NUCLEOTIDE SEQUENCE [LARGE SCALE GENOMIC DNA]</scope>
    <source>
        <strain evidence="6 7">CBS 117.55</strain>
    </source>
</reference>